<accession>A0A139SRU1</accession>
<dbReference type="OrthoDB" id="5288800at2"/>
<comment type="caution">
    <text evidence="1">The sequence shown here is derived from an EMBL/GenBank/DDBJ whole genome shotgun (WGS) entry which is preliminary data.</text>
</comment>
<sequence>MPNPSTEQGWRIGVLYSRSGVTATTESQHFFGSSLALEEINQGGGVLGKPLIPVVYDPRSSPEHYRRQAARLLLDDDINVIFGGCTSHCRKAMLPLIERHNALLWYASVYEGFEYSPNVIYSGAAPNQGCMQLAAWLMGHCGTRFALVGSDYVYPHETNRIMRDTVEQYGGEIALECYLPLGSDKAAMKALVQRLLQSAPDAVFSTFVGTDAELFYRLSWQAGLRAQQTPIASLTMSEAEVAKVGADCCAGHLTAATWFASLQSPANTDFLQRWKQRFADLPVSTYAQTAYSQMHLFARALAQTASLDSDKLRAALYGLELQSPSGRLQILQDNHHCLLTPYIGRCRLDGQFDVLWQSEQPVRPDPYLVAPCFDALAGQEA</sequence>
<dbReference type="InterPro" id="IPR028082">
    <property type="entry name" value="Peripla_BP_I"/>
</dbReference>
<dbReference type="CDD" id="cd06357">
    <property type="entry name" value="PBP1_AmiC"/>
    <property type="match status" value="1"/>
</dbReference>
<dbReference type="EMBL" id="LSZO01000166">
    <property type="protein sequence ID" value="KXU37263.1"/>
    <property type="molecule type" value="Genomic_DNA"/>
</dbReference>
<gene>
    <name evidence="1" type="ORF">AXE65_03395</name>
</gene>
<name>A0A139SRU1_9GAMM</name>
<evidence type="ECO:0000313" key="2">
    <source>
        <dbReference type="Proteomes" id="UP000072660"/>
    </source>
</evidence>
<dbReference type="Proteomes" id="UP000072660">
    <property type="component" value="Unassembled WGS sequence"/>
</dbReference>
<dbReference type="Pfam" id="PF13433">
    <property type="entry name" value="Peripla_BP_5"/>
    <property type="match status" value="1"/>
</dbReference>
<protein>
    <submittedName>
        <fullName evidence="1">Amino acid ABC transporter substrate-binding protein</fullName>
    </submittedName>
</protein>
<dbReference type="SUPFAM" id="SSF53822">
    <property type="entry name" value="Periplasmic binding protein-like I"/>
    <property type="match status" value="1"/>
</dbReference>
<reference evidence="1 2" key="1">
    <citation type="submission" date="2016-02" db="EMBL/GenBank/DDBJ databases">
        <authorList>
            <person name="Wen L."/>
            <person name="He K."/>
            <person name="Yang H."/>
        </authorList>
    </citation>
    <scope>NUCLEOTIDE SEQUENCE [LARGE SCALE GENOMIC DNA]</scope>
    <source>
        <strain evidence="1 2">CV58</strain>
    </source>
</reference>
<dbReference type="InterPro" id="IPR039570">
    <property type="entry name" value="AmiC_PBP1"/>
</dbReference>
<dbReference type="RefSeq" id="WP_068390814.1">
    <property type="nucleotide sequence ID" value="NZ_LSZO01000166.1"/>
</dbReference>
<dbReference type="PANTHER" id="PTHR47628:SF1">
    <property type="entry name" value="ALIPHATIC AMIDASE EXPRESSION-REGULATING PROTEIN"/>
    <property type="match status" value="1"/>
</dbReference>
<evidence type="ECO:0000313" key="1">
    <source>
        <dbReference type="EMBL" id="KXU37263.1"/>
    </source>
</evidence>
<dbReference type="Gene3D" id="3.40.50.2300">
    <property type="match status" value="2"/>
</dbReference>
<dbReference type="GO" id="GO:0033218">
    <property type="term" value="F:amide binding"/>
    <property type="evidence" value="ECO:0007669"/>
    <property type="project" value="InterPro"/>
</dbReference>
<dbReference type="AlphaFoldDB" id="A0A139SRU1"/>
<dbReference type="PANTHER" id="PTHR47628">
    <property type="match status" value="1"/>
</dbReference>
<proteinExistence type="predicted"/>
<keyword evidence="2" id="KW-1185">Reference proteome</keyword>
<organism evidence="1 2">
    <name type="scientific">Ventosimonas gracilis</name>
    <dbReference type="NCBI Taxonomy" id="1680762"/>
    <lineage>
        <taxon>Bacteria</taxon>
        <taxon>Pseudomonadati</taxon>
        <taxon>Pseudomonadota</taxon>
        <taxon>Gammaproteobacteria</taxon>
        <taxon>Pseudomonadales</taxon>
        <taxon>Ventosimonadaceae</taxon>
        <taxon>Ventosimonas</taxon>
    </lineage>
</organism>